<keyword evidence="3" id="KW-1114">Inhibition of host interferon signaling pathway by virus</keyword>
<sequence length="208" mass="23275">MTVLLQPALLTNSHSSQTEASMELTILLTAFMGCIGVLRSEATADSIEMLGPRILQPHRSKIRAGLGEQLVIECKADPGLPDDFTLVYWLVNRIFPEVAYTDGRVSETEESASEDGRVIQRSLVFKNVTAEDFRSTFTCVIRSLAGLDQRTVTLMPNHKASFPSLPQVLSPRPSLTPNSKHLGKPRKELKKKHRIKDQRKKRNHACKK</sequence>
<dbReference type="InterPro" id="IPR003599">
    <property type="entry name" value="Ig_sub"/>
</dbReference>
<feature type="domain" description="Ig-like" evidence="12">
    <location>
        <begin position="52"/>
        <end position="153"/>
    </location>
</feature>
<comment type="caution">
    <text evidence="13">The sequence shown here is derived from an EMBL/GenBank/DDBJ whole genome shotgun (WGS) entry which is preliminary data.</text>
</comment>
<evidence type="ECO:0000256" key="5">
    <source>
        <dbReference type="ARBA" id="ARBA00023180"/>
    </source>
</evidence>
<evidence type="ECO:0000259" key="12">
    <source>
        <dbReference type="PROSITE" id="PS50835"/>
    </source>
</evidence>
<evidence type="ECO:0000256" key="10">
    <source>
        <dbReference type="ARBA" id="ARBA00045444"/>
    </source>
</evidence>
<dbReference type="SUPFAM" id="SSF48726">
    <property type="entry name" value="Immunoglobulin"/>
    <property type="match status" value="1"/>
</dbReference>
<comment type="function">
    <text evidence="10">Counteracts the antiviral effects of host IFN-alpha/beta and key IFN-inducible proteins involved in viral RNA degradation suxh as host OAS1. Acts as a soluble IFN-alpha receptor and thus inhibits the interaction between host IFN-alpha and its receptor.</text>
</comment>
<evidence type="ECO:0000313" key="13">
    <source>
        <dbReference type="EMBL" id="KAK6317081.1"/>
    </source>
</evidence>
<dbReference type="AlphaFoldDB" id="A0AAN8M4D6"/>
<keyword evidence="5" id="KW-0325">Glycoprotein</keyword>
<dbReference type="InterPro" id="IPR015621">
    <property type="entry name" value="IL-1_rcpt_fam"/>
</dbReference>
<keyword evidence="4" id="KW-1015">Disulfide bond</keyword>
<dbReference type="PANTHER" id="PTHR11890:SF44">
    <property type="entry name" value="X-LINKED INTERLEUKIN-1 RECEPTOR ACCESSORY PROTEIN-LIKE 2"/>
    <property type="match status" value="1"/>
</dbReference>
<keyword evidence="14" id="KW-1185">Reference proteome</keyword>
<accession>A0AAN8M4D6</accession>
<dbReference type="Proteomes" id="UP001356427">
    <property type="component" value="Unassembled WGS sequence"/>
</dbReference>
<evidence type="ECO:0000256" key="1">
    <source>
        <dbReference type="ARBA" id="ARBA00022518"/>
    </source>
</evidence>
<evidence type="ECO:0000256" key="6">
    <source>
        <dbReference type="ARBA" id="ARBA00023258"/>
    </source>
</evidence>
<dbReference type="PANTHER" id="PTHR11890">
    <property type="entry name" value="INTERLEUKIN-1 RECEPTOR FAMILY MEMBER"/>
    <property type="match status" value="1"/>
</dbReference>
<evidence type="ECO:0000256" key="4">
    <source>
        <dbReference type="ARBA" id="ARBA00023157"/>
    </source>
</evidence>
<keyword evidence="6" id="KW-0922">Interferon antiviral system evasion</keyword>
<dbReference type="InterPro" id="IPR036179">
    <property type="entry name" value="Ig-like_dom_sf"/>
</dbReference>
<dbReference type="InterPro" id="IPR013783">
    <property type="entry name" value="Ig-like_fold"/>
</dbReference>
<feature type="compositionally biased region" description="Basic residues" evidence="11">
    <location>
        <begin position="181"/>
        <end position="208"/>
    </location>
</feature>
<feature type="region of interest" description="Disordered" evidence="11">
    <location>
        <begin position="162"/>
        <end position="208"/>
    </location>
</feature>
<dbReference type="EMBL" id="JAGTTL010000010">
    <property type="protein sequence ID" value="KAK6317081.1"/>
    <property type="molecule type" value="Genomic_DNA"/>
</dbReference>
<protein>
    <recommendedName>
        <fullName evidence="9">Soluble interferon alpha/beta receptor OPG204</fullName>
    </recommendedName>
</protein>
<name>A0AAN8M4D6_9TELE</name>
<keyword evidence="2" id="KW-0945">Host-virus interaction</keyword>
<gene>
    <name evidence="13" type="ORF">J4Q44_G00124810</name>
</gene>
<evidence type="ECO:0000256" key="9">
    <source>
        <dbReference type="ARBA" id="ARBA00041012"/>
    </source>
</evidence>
<reference evidence="13 14" key="1">
    <citation type="submission" date="2021-04" db="EMBL/GenBank/DDBJ databases">
        <authorList>
            <person name="De Guttry C."/>
            <person name="Zahm M."/>
            <person name="Klopp C."/>
            <person name="Cabau C."/>
            <person name="Louis A."/>
            <person name="Berthelot C."/>
            <person name="Parey E."/>
            <person name="Roest Crollius H."/>
            <person name="Montfort J."/>
            <person name="Robinson-Rechavi M."/>
            <person name="Bucao C."/>
            <person name="Bouchez O."/>
            <person name="Gislard M."/>
            <person name="Lluch J."/>
            <person name="Milhes M."/>
            <person name="Lampietro C."/>
            <person name="Lopez Roques C."/>
            <person name="Donnadieu C."/>
            <person name="Braasch I."/>
            <person name="Desvignes T."/>
            <person name="Postlethwait J."/>
            <person name="Bobe J."/>
            <person name="Wedekind C."/>
            <person name="Guiguen Y."/>
        </authorList>
    </citation>
    <scope>NUCLEOTIDE SEQUENCE [LARGE SCALE GENOMIC DNA]</scope>
    <source>
        <strain evidence="13">Cs_M1</strain>
        <tissue evidence="13">Blood</tissue>
    </source>
</reference>
<dbReference type="PROSITE" id="PS50835">
    <property type="entry name" value="IG_LIKE"/>
    <property type="match status" value="1"/>
</dbReference>
<keyword evidence="7" id="KW-0393">Immunoglobulin domain</keyword>
<keyword evidence="2" id="KW-1090">Inhibition of host innate immune response by virus</keyword>
<keyword evidence="2" id="KW-0899">Viral immunoevasion</keyword>
<proteinExistence type="predicted"/>
<organism evidence="13 14">
    <name type="scientific">Coregonus suidteri</name>
    <dbReference type="NCBI Taxonomy" id="861788"/>
    <lineage>
        <taxon>Eukaryota</taxon>
        <taxon>Metazoa</taxon>
        <taxon>Chordata</taxon>
        <taxon>Craniata</taxon>
        <taxon>Vertebrata</taxon>
        <taxon>Euteleostomi</taxon>
        <taxon>Actinopterygii</taxon>
        <taxon>Neopterygii</taxon>
        <taxon>Teleostei</taxon>
        <taxon>Protacanthopterygii</taxon>
        <taxon>Salmoniformes</taxon>
        <taxon>Salmonidae</taxon>
        <taxon>Coregoninae</taxon>
        <taxon>Coregonus</taxon>
    </lineage>
</organism>
<dbReference type="InterPro" id="IPR007110">
    <property type="entry name" value="Ig-like_dom"/>
</dbReference>
<keyword evidence="1" id="KW-0244">Early protein</keyword>
<evidence type="ECO:0000313" key="14">
    <source>
        <dbReference type="Proteomes" id="UP001356427"/>
    </source>
</evidence>
<evidence type="ECO:0000256" key="8">
    <source>
        <dbReference type="ARBA" id="ARBA00038761"/>
    </source>
</evidence>
<evidence type="ECO:0000256" key="2">
    <source>
        <dbReference type="ARBA" id="ARBA00022632"/>
    </source>
</evidence>
<dbReference type="SMART" id="SM00409">
    <property type="entry name" value="IG"/>
    <property type="match status" value="1"/>
</dbReference>
<dbReference type="Gene3D" id="2.60.40.10">
    <property type="entry name" value="Immunoglobulins"/>
    <property type="match status" value="1"/>
</dbReference>
<evidence type="ECO:0000256" key="7">
    <source>
        <dbReference type="ARBA" id="ARBA00023319"/>
    </source>
</evidence>
<comment type="subunit">
    <text evidence="8">Interacts with host IFNA1.</text>
</comment>
<evidence type="ECO:0000256" key="11">
    <source>
        <dbReference type="SAM" id="MobiDB-lite"/>
    </source>
</evidence>
<evidence type="ECO:0000256" key="3">
    <source>
        <dbReference type="ARBA" id="ARBA00022830"/>
    </source>
</evidence>